<protein>
    <recommendedName>
        <fullName evidence="6">Response regulator</fullName>
    </recommendedName>
</protein>
<dbReference type="InterPro" id="IPR001789">
    <property type="entry name" value="Sig_transdc_resp-reg_receiver"/>
</dbReference>
<dbReference type="GO" id="GO:0000160">
    <property type="term" value="P:phosphorelay signal transduction system"/>
    <property type="evidence" value="ECO:0007669"/>
    <property type="project" value="InterPro"/>
</dbReference>
<comment type="caution">
    <text evidence="1">Lacks conserved residue(s) required for the propagation of feature annotation.</text>
</comment>
<dbReference type="Gene3D" id="3.40.50.2300">
    <property type="match status" value="1"/>
</dbReference>
<reference evidence="4 5" key="1">
    <citation type="submission" date="2015-08" db="EMBL/GenBank/DDBJ databases">
        <title>Draft Genome Sequence of Pseudoalteromonas porphyrae UCD-SED14.</title>
        <authorList>
            <person name="Coil D.A."/>
            <person name="Jospin G."/>
            <person name="Lee R.D."/>
            <person name="Eisen J.A."/>
        </authorList>
    </citation>
    <scope>NUCLEOTIDE SEQUENCE [LARGE SCALE GENOMIC DNA]</scope>
    <source>
        <strain evidence="4 5">UCD-SED14</strain>
    </source>
</reference>
<dbReference type="EMBL" id="LHPH01000001">
    <property type="protein sequence ID" value="KPH65504.1"/>
    <property type="molecule type" value="Genomic_DNA"/>
</dbReference>
<dbReference type="PROSITE" id="PS51833">
    <property type="entry name" value="HDOD"/>
    <property type="match status" value="1"/>
</dbReference>
<dbReference type="InterPro" id="IPR014626">
    <property type="entry name" value="Sig_transdc_resp-reg_put"/>
</dbReference>
<dbReference type="InterPro" id="IPR052340">
    <property type="entry name" value="RNase_Y/CdgJ"/>
</dbReference>
<dbReference type="RefSeq" id="WP_054452381.1">
    <property type="nucleotide sequence ID" value="NZ_LHPH01000001.1"/>
</dbReference>
<dbReference type="SUPFAM" id="SSF109604">
    <property type="entry name" value="HD-domain/PDEase-like"/>
    <property type="match status" value="1"/>
</dbReference>
<evidence type="ECO:0000256" key="1">
    <source>
        <dbReference type="PROSITE-ProRule" id="PRU00169"/>
    </source>
</evidence>
<evidence type="ECO:0000259" key="3">
    <source>
        <dbReference type="PROSITE" id="PS51833"/>
    </source>
</evidence>
<dbReference type="AlphaFoldDB" id="A0A0N1EN52"/>
<evidence type="ECO:0008006" key="6">
    <source>
        <dbReference type="Google" id="ProtNLM"/>
    </source>
</evidence>
<dbReference type="PIRSF" id="PIRSF036883">
    <property type="entry name" value="RR_HD-GYP_mod"/>
    <property type="match status" value="1"/>
</dbReference>
<gene>
    <name evidence="4" type="ORF">ADS77_00805</name>
</gene>
<sequence length="377" mass="41618">MARLFEIGMQIAIHVLIIDDEPLILRALTKALVRAGSHIVVTALTDADKCIEIINTQSIEIVLCGVGMSSRVTQETLICFQQHSPATIRCILKGTSFDDLPWQADEMAHFCLAKPFTYTQLRHVMQCTQRLLNLAIAPELKNLLGKMKGLPVIRQQVIQITNALLQKPVNFEVLIGLISHEPLLSSKLIQAANSALLGFASETTNLQQALIRVGTSLCRALVVNSEVQSHYQKILSNKLLATISDHAFARATQAKVFAKKAHLSSQSQDIVFLLGLLSGVGSMALYVLVKELNEGEQTLLSEELISVYILNLWGFSEQITQAMLLPKTLSQITDPIIAIHFLAREVVQTPEFELTEGDIQALENLDLVVLIQELVTI</sequence>
<dbReference type="Gene3D" id="1.10.3210.10">
    <property type="entry name" value="Hypothetical protein af1432"/>
    <property type="match status" value="1"/>
</dbReference>
<organism evidence="4 5">
    <name type="scientific">Pseudoalteromonas porphyrae</name>
    <dbReference type="NCBI Taxonomy" id="187330"/>
    <lineage>
        <taxon>Bacteria</taxon>
        <taxon>Pseudomonadati</taxon>
        <taxon>Pseudomonadota</taxon>
        <taxon>Gammaproteobacteria</taxon>
        <taxon>Alteromonadales</taxon>
        <taxon>Pseudoalteromonadaceae</taxon>
        <taxon>Pseudoalteromonas</taxon>
    </lineage>
</organism>
<dbReference type="SUPFAM" id="SSF52172">
    <property type="entry name" value="CheY-like"/>
    <property type="match status" value="1"/>
</dbReference>
<dbReference type="PROSITE" id="PS50110">
    <property type="entry name" value="RESPONSE_REGULATORY"/>
    <property type="match status" value="1"/>
</dbReference>
<dbReference type="InterPro" id="IPR013976">
    <property type="entry name" value="HDOD"/>
</dbReference>
<evidence type="ECO:0000313" key="5">
    <source>
        <dbReference type="Proteomes" id="UP000037848"/>
    </source>
</evidence>
<dbReference type="PATRIC" id="fig|187330.3.peg.168"/>
<proteinExistence type="predicted"/>
<dbReference type="PANTHER" id="PTHR33525">
    <property type="match status" value="1"/>
</dbReference>
<feature type="domain" description="HDOD" evidence="3">
    <location>
        <begin position="150"/>
        <end position="329"/>
    </location>
</feature>
<dbReference type="InterPro" id="IPR011006">
    <property type="entry name" value="CheY-like_superfamily"/>
</dbReference>
<dbReference type="Pfam" id="PF08668">
    <property type="entry name" value="HDOD"/>
    <property type="match status" value="1"/>
</dbReference>
<dbReference type="PANTHER" id="PTHR33525:SF5">
    <property type="entry name" value="TWO COMPONENT SIGNAL TRANSDUCTION SYSTEM RESPONSE REGULATOR"/>
    <property type="match status" value="1"/>
</dbReference>
<dbReference type="STRING" id="187330.AMS58_05580"/>
<evidence type="ECO:0000259" key="2">
    <source>
        <dbReference type="PROSITE" id="PS50110"/>
    </source>
</evidence>
<dbReference type="Proteomes" id="UP000037848">
    <property type="component" value="Unassembled WGS sequence"/>
</dbReference>
<feature type="domain" description="Response regulatory" evidence="2">
    <location>
        <begin position="14"/>
        <end position="129"/>
    </location>
</feature>
<accession>A0A0N1EN52</accession>
<keyword evidence="5" id="KW-1185">Reference proteome</keyword>
<comment type="caution">
    <text evidence="4">The sequence shown here is derived from an EMBL/GenBank/DDBJ whole genome shotgun (WGS) entry which is preliminary data.</text>
</comment>
<evidence type="ECO:0000313" key="4">
    <source>
        <dbReference type="EMBL" id="KPH65504.1"/>
    </source>
</evidence>
<name>A0A0N1EN52_9GAMM</name>
<dbReference type="Pfam" id="PF00072">
    <property type="entry name" value="Response_reg"/>
    <property type="match status" value="1"/>
</dbReference>